<keyword evidence="7" id="KW-0143">Chaperone</keyword>
<dbReference type="Proteomes" id="UP000299102">
    <property type="component" value="Unassembled WGS sequence"/>
</dbReference>
<keyword evidence="6" id="KW-1015">Disulfide bond</keyword>
<keyword evidence="3 8" id="KW-0479">Metal-binding</keyword>
<evidence type="ECO:0000256" key="5">
    <source>
        <dbReference type="ARBA" id="ARBA00023128"/>
    </source>
</evidence>
<dbReference type="InterPro" id="IPR009069">
    <property type="entry name" value="Cys_alpha_HP_mot_SF"/>
</dbReference>
<accession>A0A4C1ZY00</accession>
<feature type="binding site" evidence="8">
    <location>
        <position position="123"/>
    </location>
    <ligand>
        <name>Cu cation</name>
        <dbReference type="ChEBI" id="CHEBI:23378"/>
    </ligand>
</feature>
<dbReference type="GO" id="GO:0005507">
    <property type="term" value="F:copper ion binding"/>
    <property type="evidence" value="ECO:0007669"/>
    <property type="project" value="InterPro"/>
</dbReference>
<dbReference type="InterPro" id="IPR007745">
    <property type="entry name" value="Cyt_c_oxidase_Cu-chaperone"/>
</dbReference>
<keyword evidence="5" id="KW-0496">Mitochondrion</keyword>
<comment type="subcellular location">
    <subcellularLocation>
        <location evidence="1">Mitochondrion intermembrane space</location>
    </subcellularLocation>
</comment>
<evidence type="ECO:0000256" key="6">
    <source>
        <dbReference type="ARBA" id="ARBA00023157"/>
    </source>
</evidence>
<dbReference type="GO" id="GO:0016531">
    <property type="term" value="F:copper chaperone activity"/>
    <property type="evidence" value="ECO:0007669"/>
    <property type="project" value="InterPro"/>
</dbReference>
<comment type="similarity">
    <text evidence="2">Belongs to the COX17 family.</text>
</comment>
<proteinExistence type="inferred from homology"/>
<evidence type="ECO:0000256" key="1">
    <source>
        <dbReference type="ARBA" id="ARBA00004569"/>
    </source>
</evidence>
<evidence type="ECO:0000313" key="11">
    <source>
        <dbReference type="Proteomes" id="UP000299102"/>
    </source>
</evidence>
<keyword evidence="11" id="KW-1185">Reference proteome</keyword>
<feature type="region of interest" description="Disordered" evidence="9">
    <location>
        <begin position="94"/>
        <end position="117"/>
    </location>
</feature>
<comment type="caution">
    <text evidence="10">The sequence shown here is derived from an EMBL/GenBank/DDBJ whole genome shotgun (WGS) entry which is preliminary data.</text>
</comment>
<evidence type="ECO:0000256" key="2">
    <source>
        <dbReference type="ARBA" id="ARBA00009241"/>
    </source>
</evidence>
<dbReference type="EMBL" id="BGZK01002223">
    <property type="protein sequence ID" value="GBP91914.1"/>
    <property type="molecule type" value="Genomic_DNA"/>
</dbReference>
<keyword evidence="4 8" id="KW-0186">Copper</keyword>
<dbReference type="AlphaFoldDB" id="A0A4C1ZY00"/>
<evidence type="ECO:0000313" key="10">
    <source>
        <dbReference type="EMBL" id="GBP91914.1"/>
    </source>
</evidence>
<dbReference type="GO" id="GO:0005758">
    <property type="term" value="C:mitochondrial intermembrane space"/>
    <property type="evidence" value="ECO:0007669"/>
    <property type="project" value="UniProtKB-SubCell"/>
</dbReference>
<dbReference type="Gene3D" id="1.10.287.1130">
    <property type="entry name" value="CytochromE C oxidase copper chaperone"/>
    <property type="match status" value="1"/>
</dbReference>
<reference evidence="10 11" key="1">
    <citation type="journal article" date="2019" name="Commun. Biol.">
        <title>The bagworm genome reveals a unique fibroin gene that provides high tensile strength.</title>
        <authorList>
            <person name="Kono N."/>
            <person name="Nakamura H."/>
            <person name="Ohtoshi R."/>
            <person name="Tomita M."/>
            <person name="Numata K."/>
            <person name="Arakawa K."/>
        </authorList>
    </citation>
    <scope>NUCLEOTIDE SEQUENCE [LARGE SCALE GENOMIC DNA]</scope>
</reference>
<evidence type="ECO:0000256" key="4">
    <source>
        <dbReference type="ARBA" id="ARBA00023008"/>
    </source>
</evidence>
<name>A0A4C1ZY00_EUMVA</name>
<evidence type="ECO:0000256" key="8">
    <source>
        <dbReference type="PIRSR" id="PIRSR607745-1"/>
    </source>
</evidence>
<evidence type="ECO:0000256" key="7">
    <source>
        <dbReference type="ARBA" id="ARBA00023186"/>
    </source>
</evidence>
<feature type="region of interest" description="Disordered" evidence="9">
    <location>
        <begin position="39"/>
        <end position="69"/>
    </location>
</feature>
<sequence length="141" mass="15374">MSLVYAEYRRGERAETCGTPALINRLVEYRISDGGRSGVMEGECADGRGNGVMEEECDDEGRSGPPELSLIEQNTTTKIVTQHLNHLEEEQNKMGNASAKAADVPIPGPLASPDAEKQKLKPCCACPETKRARDAWYGYSV</sequence>
<feature type="binding site" evidence="8">
    <location>
        <position position="124"/>
    </location>
    <ligand>
        <name>Cu cation</name>
        <dbReference type="ChEBI" id="CHEBI:23378"/>
    </ligand>
</feature>
<dbReference type="SUPFAM" id="SSF47072">
    <property type="entry name" value="Cysteine alpha-hairpin motif"/>
    <property type="match status" value="1"/>
</dbReference>
<dbReference type="Pfam" id="PF05051">
    <property type="entry name" value="COX17"/>
    <property type="match status" value="1"/>
</dbReference>
<protein>
    <submittedName>
        <fullName evidence="10">Uncharacterized protein</fullName>
    </submittedName>
</protein>
<organism evidence="10 11">
    <name type="scientific">Eumeta variegata</name>
    <name type="common">Bagworm moth</name>
    <name type="synonym">Eumeta japonica</name>
    <dbReference type="NCBI Taxonomy" id="151549"/>
    <lineage>
        <taxon>Eukaryota</taxon>
        <taxon>Metazoa</taxon>
        <taxon>Ecdysozoa</taxon>
        <taxon>Arthropoda</taxon>
        <taxon>Hexapoda</taxon>
        <taxon>Insecta</taxon>
        <taxon>Pterygota</taxon>
        <taxon>Neoptera</taxon>
        <taxon>Endopterygota</taxon>
        <taxon>Lepidoptera</taxon>
        <taxon>Glossata</taxon>
        <taxon>Ditrysia</taxon>
        <taxon>Tineoidea</taxon>
        <taxon>Psychidae</taxon>
        <taxon>Oiketicinae</taxon>
        <taxon>Eumeta</taxon>
    </lineage>
</organism>
<dbReference type="OrthoDB" id="1915887at2759"/>
<evidence type="ECO:0000256" key="3">
    <source>
        <dbReference type="ARBA" id="ARBA00022723"/>
    </source>
</evidence>
<gene>
    <name evidence="10" type="ORF">EVAR_89862_1</name>
</gene>
<evidence type="ECO:0000256" key="9">
    <source>
        <dbReference type="SAM" id="MobiDB-lite"/>
    </source>
</evidence>